<feature type="compositionally biased region" description="Polar residues" evidence="1">
    <location>
        <begin position="9"/>
        <end position="24"/>
    </location>
</feature>
<accession>A0A212Q163</accession>
<protein>
    <recommendedName>
        <fullName evidence="5">Inner membrane protein</fullName>
    </recommendedName>
</protein>
<keyword evidence="2" id="KW-0472">Membrane</keyword>
<organism evidence="3 4">
    <name type="scientific">Arboricoccus pini</name>
    <dbReference type="NCBI Taxonomy" id="1963835"/>
    <lineage>
        <taxon>Bacteria</taxon>
        <taxon>Pseudomonadati</taxon>
        <taxon>Pseudomonadota</taxon>
        <taxon>Alphaproteobacteria</taxon>
        <taxon>Geminicoccales</taxon>
        <taxon>Geminicoccaceae</taxon>
        <taxon>Arboricoccus</taxon>
    </lineage>
</organism>
<proteinExistence type="predicted"/>
<gene>
    <name evidence="3" type="ORF">SAMN07250955_101324</name>
</gene>
<name>A0A212Q163_9PROT</name>
<evidence type="ECO:0008006" key="5">
    <source>
        <dbReference type="Google" id="ProtNLM"/>
    </source>
</evidence>
<dbReference type="AlphaFoldDB" id="A0A212Q163"/>
<feature type="compositionally biased region" description="Polar residues" evidence="1">
    <location>
        <begin position="129"/>
        <end position="144"/>
    </location>
</feature>
<keyword evidence="2" id="KW-0812">Transmembrane</keyword>
<evidence type="ECO:0000313" key="3">
    <source>
        <dbReference type="EMBL" id="SNB53036.1"/>
    </source>
</evidence>
<dbReference type="Gene3D" id="1.20.1270.70">
    <property type="entry name" value="Designed single chain three-helix bundle"/>
    <property type="match status" value="1"/>
</dbReference>
<sequence length="458" mass="47675">MARAGARKGQTNPTRVASAGTSAKTEADANAREQEPFETGITEGPQLPSSGSDSYQGDDKTPPSSLQLPDPSGSPERPADASLEPDLPRPPLKERPAAMLNETTAIAPKPDTNPPPPYESSALGPDEPSGSTSEPEAGPTSPNKGGNEPPWHIRRDAILLGLVAGLIGGGLFFAIAHFALERNDPRLAQLQMRVQGMEETLASLDTRLRNLPPDLSGNVATLDNRLDGLDAQVAKLPTSQPDVGPLRKDVSALEENMTALQQSVQGMSGQLSSFDERLTAVQNVVQRGSALQLAVEDAARALREGGSVADPAARLKALANDDAGLAQAADALNSADGKGIVSIASLRQQLDAIEPPTVGEAPAAATGWLGGITANVSKLVDVRGIDTRRDAIRQALDQARIRLADGDLAAARDAVAPLARDQLAGAAAWVAAADNRLQAEQAIASARQRVDAIIGSMR</sequence>
<evidence type="ECO:0000256" key="1">
    <source>
        <dbReference type="SAM" id="MobiDB-lite"/>
    </source>
</evidence>
<feature type="region of interest" description="Disordered" evidence="1">
    <location>
        <begin position="1"/>
        <end position="150"/>
    </location>
</feature>
<evidence type="ECO:0000256" key="2">
    <source>
        <dbReference type="SAM" id="Phobius"/>
    </source>
</evidence>
<keyword evidence="4" id="KW-1185">Reference proteome</keyword>
<feature type="compositionally biased region" description="Basic and acidic residues" evidence="1">
    <location>
        <begin position="25"/>
        <end position="35"/>
    </location>
</feature>
<dbReference type="Proteomes" id="UP000197065">
    <property type="component" value="Unassembled WGS sequence"/>
</dbReference>
<keyword evidence="2" id="KW-1133">Transmembrane helix</keyword>
<reference evidence="3 4" key="1">
    <citation type="submission" date="2017-06" db="EMBL/GenBank/DDBJ databases">
        <authorList>
            <person name="Kim H.J."/>
            <person name="Triplett B.A."/>
        </authorList>
    </citation>
    <scope>NUCLEOTIDE SEQUENCE [LARGE SCALE GENOMIC DNA]</scope>
    <source>
        <strain evidence="3 4">B29T1</strain>
    </source>
</reference>
<evidence type="ECO:0000313" key="4">
    <source>
        <dbReference type="Proteomes" id="UP000197065"/>
    </source>
</evidence>
<feature type="transmembrane region" description="Helical" evidence="2">
    <location>
        <begin position="157"/>
        <end position="180"/>
    </location>
</feature>
<dbReference type="EMBL" id="FYEH01000001">
    <property type="protein sequence ID" value="SNB53036.1"/>
    <property type="molecule type" value="Genomic_DNA"/>
</dbReference>